<accession>A0A7R8W0U5</accession>
<comment type="pathway">
    <text evidence="2">Isoprenoid biosynthesis; isopentenyl diphosphate biosynthesis via mevalonate pathway; isopentenyl diphosphate from (R)-mevalonate: step 2/3.</text>
</comment>
<evidence type="ECO:0000256" key="7">
    <source>
        <dbReference type="ARBA" id="ARBA00022679"/>
    </source>
</evidence>
<evidence type="ECO:0000256" key="10">
    <source>
        <dbReference type="ARBA" id="ARBA00022778"/>
    </source>
</evidence>
<name>A0A7R8W0U5_9CRUS</name>
<evidence type="ECO:0000256" key="17">
    <source>
        <dbReference type="ARBA" id="ARBA00034549"/>
    </source>
</evidence>
<keyword evidence="9" id="KW-0418">Kinase</keyword>
<dbReference type="UniPathway" id="UPA00057">
    <property type="reaction ID" value="UER00099"/>
</dbReference>
<evidence type="ECO:0000256" key="8">
    <source>
        <dbReference type="ARBA" id="ARBA00022741"/>
    </source>
</evidence>
<evidence type="ECO:0000256" key="18">
    <source>
        <dbReference type="SAM" id="MobiDB-lite"/>
    </source>
</evidence>
<evidence type="ECO:0000256" key="15">
    <source>
        <dbReference type="ARBA" id="ARBA00023166"/>
    </source>
</evidence>
<keyword evidence="10" id="KW-0152">Cholesterol biosynthesis</keyword>
<keyword evidence="5" id="KW-0444">Lipid biosynthesis</keyword>
<dbReference type="Pfam" id="PF04275">
    <property type="entry name" value="P-mevalo_kinase"/>
    <property type="match status" value="1"/>
</dbReference>
<evidence type="ECO:0000256" key="11">
    <source>
        <dbReference type="ARBA" id="ARBA00022840"/>
    </source>
</evidence>
<keyword evidence="12" id="KW-0752">Steroid biosynthesis</keyword>
<evidence type="ECO:0000256" key="1">
    <source>
        <dbReference type="ARBA" id="ARBA00004514"/>
    </source>
</evidence>
<comment type="subcellular location">
    <subcellularLocation>
        <location evidence="1">Cytoplasm</location>
        <location evidence="1">Cytosol</location>
    </subcellularLocation>
</comment>
<organism evidence="19">
    <name type="scientific">Cyprideis torosa</name>
    <dbReference type="NCBI Taxonomy" id="163714"/>
    <lineage>
        <taxon>Eukaryota</taxon>
        <taxon>Metazoa</taxon>
        <taxon>Ecdysozoa</taxon>
        <taxon>Arthropoda</taxon>
        <taxon>Crustacea</taxon>
        <taxon>Oligostraca</taxon>
        <taxon>Ostracoda</taxon>
        <taxon>Podocopa</taxon>
        <taxon>Podocopida</taxon>
        <taxon>Cytherocopina</taxon>
        <taxon>Cytheroidea</taxon>
        <taxon>Cytherideidae</taxon>
        <taxon>Cyprideis</taxon>
    </lineage>
</organism>
<evidence type="ECO:0000256" key="9">
    <source>
        <dbReference type="ARBA" id="ARBA00022777"/>
    </source>
</evidence>
<dbReference type="InterPro" id="IPR005919">
    <property type="entry name" value="Pmev_kin_anim"/>
</dbReference>
<evidence type="ECO:0000256" key="2">
    <source>
        <dbReference type="ARBA" id="ARBA00005017"/>
    </source>
</evidence>
<proteinExistence type="predicted"/>
<dbReference type="EMBL" id="OB660033">
    <property type="protein sequence ID" value="CAD7222173.1"/>
    <property type="molecule type" value="Genomic_DNA"/>
</dbReference>
<keyword evidence="14" id="KW-0443">Lipid metabolism</keyword>
<gene>
    <name evidence="19" type="ORF">CTOB1V02_LOCUS189</name>
</gene>
<dbReference type="GO" id="GO:0006695">
    <property type="term" value="P:cholesterol biosynthetic process"/>
    <property type="evidence" value="ECO:0007669"/>
    <property type="project" value="UniProtKB-KW"/>
</dbReference>
<evidence type="ECO:0000256" key="6">
    <source>
        <dbReference type="ARBA" id="ARBA00022548"/>
    </source>
</evidence>
<keyword evidence="4" id="KW-0963">Cytoplasm</keyword>
<keyword evidence="7" id="KW-0808">Transferase</keyword>
<feature type="compositionally biased region" description="Basic and acidic residues" evidence="18">
    <location>
        <begin position="225"/>
        <end position="234"/>
    </location>
</feature>
<keyword evidence="8" id="KW-0547">Nucleotide-binding</keyword>
<evidence type="ECO:0000256" key="12">
    <source>
        <dbReference type="ARBA" id="ARBA00022955"/>
    </source>
</evidence>
<dbReference type="OrthoDB" id="2401875at2759"/>
<feature type="region of interest" description="Disordered" evidence="18">
    <location>
        <begin position="225"/>
        <end position="253"/>
    </location>
</feature>
<evidence type="ECO:0000256" key="4">
    <source>
        <dbReference type="ARBA" id="ARBA00022490"/>
    </source>
</evidence>
<evidence type="ECO:0000256" key="5">
    <source>
        <dbReference type="ARBA" id="ARBA00022516"/>
    </source>
</evidence>
<evidence type="ECO:0000256" key="16">
    <source>
        <dbReference type="ARBA" id="ARBA00023221"/>
    </source>
</evidence>
<evidence type="ECO:0000256" key="13">
    <source>
        <dbReference type="ARBA" id="ARBA00023011"/>
    </source>
</evidence>
<dbReference type="AlphaFoldDB" id="A0A7R8W0U5"/>
<evidence type="ECO:0000313" key="19">
    <source>
        <dbReference type="EMBL" id="CAD7222173.1"/>
    </source>
</evidence>
<dbReference type="PANTHER" id="PTHR13101:SF1">
    <property type="entry name" value="PHOSPHOMEVALONATE KINASE"/>
    <property type="match status" value="1"/>
</dbReference>
<evidence type="ECO:0000256" key="14">
    <source>
        <dbReference type="ARBA" id="ARBA00023098"/>
    </source>
</evidence>
<feature type="compositionally biased region" description="Low complexity" evidence="18">
    <location>
        <begin position="235"/>
        <end position="247"/>
    </location>
</feature>
<dbReference type="GO" id="GO:0019287">
    <property type="term" value="P:isopentenyl diphosphate biosynthetic process, mevalonate pathway"/>
    <property type="evidence" value="ECO:0007669"/>
    <property type="project" value="UniProtKB-UniPathway"/>
</dbReference>
<dbReference type="GO" id="GO:0005524">
    <property type="term" value="F:ATP binding"/>
    <property type="evidence" value="ECO:0007669"/>
    <property type="project" value="UniProtKB-KW"/>
</dbReference>
<keyword evidence="13" id="KW-0756">Sterol biosynthesis</keyword>
<protein>
    <recommendedName>
        <fullName evidence="17">Phosphomevalonate kinase</fullName>
        <ecNumber evidence="3">2.7.4.2</ecNumber>
    </recommendedName>
</protein>
<keyword evidence="16" id="KW-0753">Steroid metabolism</keyword>
<dbReference type="GO" id="GO:0004631">
    <property type="term" value="F:phosphomevalonate kinase activity"/>
    <property type="evidence" value="ECO:0007669"/>
    <property type="project" value="UniProtKB-EC"/>
</dbReference>
<dbReference type="Gene3D" id="3.40.50.300">
    <property type="entry name" value="P-loop containing nucleotide triphosphate hydrolases"/>
    <property type="match status" value="1"/>
</dbReference>
<dbReference type="GO" id="GO:0005829">
    <property type="term" value="C:cytosol"/>
    <property type="evidence" value="ECO:0007669"/>
    <property type="project" value="UniProtKB-SubCell"/>
</dbReference>
<reference evidence="19" key="1">
    <citation type="submission" date="2020-11" db="EMBL/GenBank/DDBJ databases">
        <authorList>
            <person name="Tran Van P."/>
        </authorList>
    </citation>
    <scope>NUCLEOTIDE SEQUENCE</scope>
</reference>
<dbReference type="EC" id="2.7.4.2" evidence="3"/>
<sequence length="392" mass="45062">MDIHPPPLIITLSGKRKCGKDFISDIIMNSSFGDHGAKLTLSAPIKEHWAATKGLSYEELCTSSEYKENHRKEMVAWGEEQRRKDPAVFIRAVAKAAPTKVKFWLVSDVRRWSDMEVFDTLQGTAVKRIKVTASPDTRKRRNFVFTPGVDDAGTECDLDPYEKWDLVIHNDGTEENLHQQLEPTLSEIIEHDEWCKEHNVRLEAKRKAIERWKEDRKMEKLQERRAASLDELRRSSVPGSSVSGTSSYNRRNEHLQRQLEEYRLQKADMEAAAAAREAEEARAQAIRRRNANREIAKTRCQMRLQWQLMKKHQEQKKREKQAAAEAANALRMKNFESRKNASRLFAPTQAHLRRIAAAKPASTLPSSPVMSVRTLDRKGVPAWRQVRSSSIS</sequence>
<dbReference type="PANTHER" id="PTHR13101">
    <property type="entry name" value="PHOSPHOMEVALONATE KINASE"/>
    <property type="match status" value="1"/>
</dbReference>
<evidence type="ECO:0000256" key="3">
    <source>
        <dbReference type="ARBA" id="ARBA00012958"/>
    </source>
</evidence>
<keyword evidence="11" id="KW-0067">ATP-binding</keyword>
<keyword evidence="15" id="KW-1207">Sterol metabolism</keyword>
<keyword evidence="6" id="KW-0153">Cholesterol metabolism</keyword>
<dbReference type="InterPro" id="IPR027417">
    <property type="entry name" value="P-loop_NTPase"/>
</dbReference>